<dbReference type="PANTHER" id="PTHR36032:SF1">
    <property type="entry name" value="PHOSPHOPANTOTHENATE--CYSTEINE LIGASE 2"/>
    <property type="match status" value="1"/>
</dbReference>
<dbReference type="EMBL" id="KE343815">
    <property type="protein sequence ID" value="EXB42195.1"/>
    <property type="molecule type" value="Genomic_DNA"/>
</dbReference>
<dbReference type="AlphaFoldDB" id="W9QXD6"/>
<dbReference type="PANTHER" id="PTHR36032">
    <property type="entry name" value="PHOSPHOPANTOTHENATE--CYSTEINE LIGASE 2"/>
    <property type="match status" value="1"/>
</dbReference>
<feature type="region of interest" description="Disordered" evidence="1">
    <location>
        <begin position="27"/>
        <end position="60"/>
    </location>
</feature>
<evidence type="ECO:0000313" key="2">
    <source>
        <dbReference type="EMBL" id="EXB42195.1"/>
    </source>
</evidence>
<sequence>MMLENPTAAAQAQPATTDSATVIKRYAHPNQRNRLNRRKSTDRFDRATNVHGNDADKSQVSAPRNVPVVDHGDAGASSLINENAHTGIIALEGCSVSGASQLLNDRWAAAIQCSSNASIDPSERPVMYSDKAPAWGGQFRLPHQSALDCLSSVYVSGRWRFISWLTNGLLGRTTPRNVQVIGKKCDRYLDVLQADYSEG</sequence>
<dbReference type="Proteomes" id="UP000030645">
    <property type="component" value="Unassembled WGS sequence"/>
</dbReference>
<evidence type="ECO:0000256" key="1">
    <source>
        <dbReference type="SAM" id="MobiDB-lite"/>
    </source>
</evidence>
<feature type="region of interest" description="Disordered" evidence="1">
    <location>
        <begin position="1"/>
        <end position="20"/>
    </location>
</feature>
<reference evidence="3" key="1">
    <citation type="submission" date="2013-01" db="EMBL/GenBank/DDBJ databases">
        <title>Draft Genome Sequence of a Mulberry Tree, Morus notabilis C.K. Schneid.</title>
        <authorList>
            <person name="He N."/>
            <person name="Zhao S."/>
        </authorList>
    </citation>
    <scope>NUCLEOTIDE SEQUENCE</scope>
</reference>
<feature type="compositionally biased region" description="Basic and acidic residues" evidence="1">
    <location>
        <begin position="39"/>
        <end position="57"/>
    </location>
</feature>
<dbReference type="STRING" id="981085.W9QXD6"/>
<dbReference type="eggNOG" id="ENOG502S2D8">
    <property type="taxonomic scope" value="Eukaryota"/>
</dbReference>
<gene>
    <name evidence="2" type="ORF">L484_001275</name>
</gene>
<protein>
    <submittedName>
        <fullName evidence="2">Uncharacterized protein</fullName>
    </submittedName>
</protein>
<name>W9QXD6_9ROSA</name>
<evidence type="ECO:0000313" key="3">
    <source>
        <dbReference type="Proteomes" id="UP000030645"/>
    </source>
</evidence>
<keyword evidence="3" id="KW-1185">Reference proteome</keyword>
<feature type="compositionally biased region" description="Low complexity" evidence="1">
    <location>
        <begin position="1"/>
        <end position="17"/>
    </location>
</feature>
<proteinExistence type="predicted"/>
<organism evidence="2 3">
    <name type="scientific">Morus notabilis</name>
    <dbReference type="NCBI Taxonomy" id="981085"/>
    <lineage>
        <taxon>Eukaryota</taxon>
        <taxon>Viridiplantae</taxon>
        <taxon>Streptophyta</taxon>
        <taxon>Embryophyta</taxon>
        <taxon>Tracheophyta</taxon>
        <taxon>Spermatophyta</taxon>
        <taxon>Magnoliopsida</taxon>
        <taxon>eudicotyledons</taxon>
        <taxon>Gunneridae</taxon>
        <taxon>Pentapetalae</taxon>
        <taxon>rosids</taxon>
        <taxon>fabids</taxon>
        <taxon>Rosales</taxon>
        <taxon>Moraceae</taxon>
        <taxon>Moreae</taxon>
        <taxon>Morus</taxon>
    </lineage>
</organism>
<accession>W9QXD6</accession>